<evidence type="ECO:0000256" key="3">
    <source>
        <dbReference type="ARBA" id="ARBA00022801"/>
    </source>
</evidence>
<evidence type="ECO:0000256" key="5">
    <source>
        <dbReference type="SAM" id="MobiDB-lite"/>
    </source>
</evidence>
<sequence length="416" mass="43893">MRLTRGAGAAHGNATLDWDTRECPGPISEATLHRPSPSRALTAGAMALAVISPALDPADHAAEATPPAEHTDPEHTAAHLAETEAARAALAERASRADPRRPAGDRPALPRRVAAAQLALSTVAGDVPLPEMSPETYEELRRAAVVAATALAVADDRVALRGPAAEAAAEAREILRDAVAEPSDAPANEARDAQGAGARRPGVFSAQMAQAHAARLAGALSATTAEQIRDLRGGPPPEQPAGTRAAPARRAIARAVVHRVTPRAVKRLHKRVHRTVQKRIHNRIHRSVKRSHVVTSRRTHHVMPLGNGMTAVIAYARSQVGKRYVRGGTGPFGFDCSGFTKRAYALAGIELPHSSGAQAAQARSISRAEARPGDLVVGPGHVGIYMGRGMMIDAGNSRTGVVYRRLYSGLHVERLK</sequence>
<evidence type="ECO:0000313" key="8">
    <source>
        <dbReference type="Proteomes" id="UP000609879"/>
    </source>
</evidence>
<evidence type="ECO:0000256" key="2">
    <source>
        <dbReference type="ARBA" id="ARBA00022670"/>
    </source>
</evidence>
<feature type="compositionally biased region" description="Basic and acidic residues" evidence="5">
    <location>
        <begin position="93"/>
        <end position="104"/>
    </location>
</feature>
<feature type="domain" description="NlpC/P60" evidence="6">
    <location>
        <begin position="306"/>
        <end position="416"/>
    </location>
</feature>
<dbReference type="InterPro" id="IPR038765">
    <property type="entry name" value="Papain-like_cys_pep_sf"/>
</dbReference>
<evidence type="ECO:0000259" key="6">
    <source>
        <dbReference type="PROSITE" id="PS51935"/>
    </source>
</evidence>
<evidence type="ECO:0000256" key="1">
    <source>
        <dbReference type="ARBA" id="ARBA00007074"/>
    </source>
</evidence>
<feature type="region of interest" description="Disordered" evidence="5">
    <location>
        <begin position="1"/>
        <end position="22"/>
    </location>
</feature>
<reference evidence="7 8" key="1">
    <citation type="submission" date="2021-01" db="EMBL/GenBank/DDBJ databases">
        <title>Whole genome shotgun sequence of Actinoplanes deccanensis NBRC 13994.</title>
        <authorList>
            <person name="Komaki H."/>
            <person name="Tamura T."/>
        </authorList>
    </citation>
    <scope>NUCLEOTIDE SEQUENCE [LARGE SCALE GENOMIC DNA]</scope>
    <source>
        <strain evidence="7 8">NBRC 13994</strain>
    </source>
</reference>
<dbReference type="InterPro" id="IPR000064">
    <property type="entry name" value="NLP_P60_dom"/>
</dbReference>
<keyword evidence="2" id="KW-0645">Protease</keyword>
<feature type="region of interest" description="Disordered" evidence="5">
    <location>
        <begin position="229"/>
        <end position="248"/>
    </location>
</feature>
<dbReference type="SUPFAM" id="SSF54001">
    <property type="entry name" value="Cysteine proteinases"/>
    <property type="match status" value="1"/>
</dbReference>
<dbReference type="PANTHER" id="PTHR47359:SF3">
    <property type="entry name" value="NLP_P60 DOMAIN-CONTAINING PROTEIN-RELATED"/>
    <property type="match status" value="1"/>
</dbReference>
<keyword evidence="3" id="KW-0378">Hydrolase</keyword>
<gene>
    <name evidence="7" type="ORF">Ade02nite_77090</name>
</gene>
<accession>A0ABQ3YGD6</accession>
<dbReference type="PANTHER" id="PTHR47359">
    <property type="entry name" value="PEPTIDOGLYCAN DL-ENDOPEPTIDASE CWLO"/>
    <property type="match status" value="1"/>
</dbReference>
<feature type="region of interest" description="Disordered" evidence="5">
    <location>
        <begin position="179"/>
        <end position="202"/>
    </location>
</feature>
<name>A0ABQ3YGD6_9ACTN</name>
<organism evidence="7 8">
    <name type="scientific">Paractinoplanes deccanensis</name>
    <dbReference type="NCBI Taxonomy" id="113561"/>
    <lineage>
        <taxon>Bacteria</taxon>
        <taxon>Bacillati</taxon>
        <taxon>Actinomycetota</taxon>
        <taxon>Actinomycetes</taxon>
        <taxon>Micromonosporales</taxon>
        <taxon>Micromonosporaceae</taxon>
        <taxon>Paractinoplanes</taxon>
    </lineage>
</organism>
<keyword evidence="8" id="KW-1185">Reference proteome</keyword>
<proteinExistence type="inferred from homology"/>
<comment type="caution">
    <text evidence="7">The sequence shown here is derived from an EMBL/GenBank/DDBJ whole genome shotgun (WGS) entry which is preliminary data.</text>
</comment>
<dbReference type="Pfam" id="PF00877">
    <property type="entry name" value="NLPC_P60"/>
    <property type="match status" value="1"/>
</dbReference>
<feature type="region of interest" description="Disordered" evidence="5">
    <location>
        <begin position="87"/>
        <end position="110"/>
    </location>
</feature>
<dbReference type="InterPro" id="IPR051794">
    <property type="entry name" value="PG_Endopeptidase_C40"/>
</dbReference>
<evidence type="ECO:0000313" key="7">
    <source>
        <dbReference type="EMBL" id="GID79068.1"/>
    </source>
</evidence>
<dbReference type="Gene3D" id="3.90.1720.10">
    <property type="entry name" value="endopeptidase domain like (from Nostoc punctiforme)"/>
    <property type="match status" value="1"/>
</dbReference>
<comment type="similarity">
    <text evidence="1">Belongs to the peptidase C40 family.</text>
</comment>
<evidence type="ECO:0000256" key="4">
    <source>
        <dbReference type="ARBA" id="ARBA00022807"/>
    </source>
</evidence>
<keyword evidence="4" id="KW-0788">Thiol protease</keyword>
<dbReference type="PROSITE" id="PS51935">
    <property type="entry name" value="NLPC_P60"/>
    <property type="match status" value="1"/>
</dbReference>
<dbReference type="Proteomes" id="UP000609879">
    <property type="component" value="Unassembled WGS sequence"/>
</dbReference>
<protein>
    <recommendedName>
        <fullName evidence="6">NlpC/P60 domain-containing protein</fullName>
    </recommendedName>
</protein>
<dbReference type="EMBL" id="BOMI01000156">
    <property type="protein sequence ID" value="GID79068.1"/>
    <property type="molecule type" value="Genomic_DNA"/>
</dbReference>